<feature type="compositionally biased region" description="Low complexity" evidence="8">
    <location>
        <begin position="134"/>
        <end position="146"/>
    </location>
</feature>
<evidence type="ECO:0000259" key="9">
    <source>
        <dbReference type="PROSITE" id="PS50048"/>
    </source>
</evidence>
<dbReference type="GO" id="GO:0003677">
    <property type="term" value="F:DNA binding"/>
    <property type="evidence" value="ECO:0007669"/>
    <property type="project" value="UniProtKB-KW"/>
</dbReference>
<dbReference type="CDD" id="cd00067">
    <property type="entry name" value="GAL4"/>
    <property type="match status" value="1"/>
</dbReference>
<dbReference type="InterPro" id="IPR013087">
    <property type="entry name" value="Znf_C2H2_type"/>
</dbReference>
<feature type="region of interest" description="Disordered" evidence="8">
    <location>
        <begin position="119"/>
        <end position="187"/>
    </location>
</feature>
<accession>A0A5N7BA55</accession>
<dbReference type="InterPro" id="IPR036864">
    <property type="entry name" value="Zn2-C6_fun-type_DNA-bd_sf"/>
</dbReference>
<reference evidence="11 12" key="1">
    <citation type="submission" date="2019-04" db="EMBL/GenBank/DDBJ databases">
        <title>Friends and foes A comparative genomics studyof 23 Aspergillus species from section Flavi.</title>
        <authorList>
            <consortium name="DOE Joint Genome Institute"/>
            <person name="Kjaerbolling I."/>
            <person name="Vesth T."/>
            <person name="Frisvad J.C."/>
            <person name="Nybo J.L."/>
            <person name="Theobald S."/>
            <person name="Kildgaard S."/>
            <person name="Isbrandt T."/>
            <person name="Kuo A."/>
            <person name="Sato A."/>
            <person name="Lyhne E.K."/>
            <person name="Kogle M.E."/>
            <person name="Wiebenga A."/>
            <person name="Kun R.S."/>
            <person name="Lubbers R.J."/>
            <person name="Makela M.R."/>
            <person name="Barry K."/>
            <person name="Chovatia M."/>
            <person name="Clum A."/>
            <person name="Daum C."/>
            <person name="Haridas S."/>
            <person name="He G."/>
            <person name="LaButti K."/>
            <person name="Lipzen A."/>
            <person name="Mondo S."/>
            <person name="Riley R."/>
            <person name="Salamov A."/>
            <person name="Simmons B.A."/>
            <person name="Magnuson J.K."/>
            <person name="Henrissat B."/>
            <person name="Mortensen U.H."/>
            <person name="Larsen T.O."/>
            <person name="Devries R.P."/>
            <person name="Grigoriev I.V."/>
            <person name="Machida M."/>
            <person name="Baker S.E."/>
            <person name="Andersen M.R."/>
        </authorList>
    </citation>
    <scope>NUCLEOTIDE SEQUENCE [LARGE SCALE GENOMIC DNA]</scope>
    <source>
        <strain evidence="11 12">IBT 29228</strain>
    </source>
</reference>
<gene>
    <name evidence="11" type="ORF">BDV26DRAFT_186197</name>
</gene>
<feature type="compositionally biased region" description="Polar residues" evidence="8">
    <location>
        <begin position="175"/>
        <end position="187"/>
    </location>
</feature>
<dbReference type="PROSITE" id="PS00463">
    <property type="entry name" value="ZN2_CY6_FUNGAL_1"/>
    <property type="match status" value="1"/>
</dbReference>
<keyword evidence="2" id="KW-0862">Zinc</keyword>
<evidence type="ECO:0000256" key="4">
    <source>
        <dbReference type="ARBA" id="ARBA00023125"/>
    </source>
</evidence>
<feature type="domain" description="Zn(2)-C6 fungal-type" evidence="9">
    <location>
        <begin position="85"/>
        <end position="115"/>
    </location>
</feature>
<evidence type="ECO:0000256" key="7">
    <source>
        <dbReference type="PROSITE-ProRule" id="PRU00042"/>
    </source>
</evidence>
<dbReference type="OrthoDB" id="5423818at2759"/>
<proteinExistence type="predicted"/>
<protein>
    <submittedName>
        <fullName evidence="11">Uncharacterized protein</fullName>
    </submittedName>
</protein>
<dbReference type="InterPro" id="IPR001138">
    <property type="entry name" value="Zn2Cys6_DnaBD"/>
</dbReference>
<keyword evidence="5" id="KW-0804">Transcription</keyword>
<keyword evidence="1" id="KW-0479">Metal-binding</keyword>
<keyword evidence="12" id="KW-1185">Reference proteome</keyword>
<evidence type="ECO:0000256" key="2">
    <source>
        <dbReference type="ARBA" id="ARBA00022833"/>
    </source>
</evidence>
<dbReference type="Gene3D" id="4.10.240.10">
    <property type="entry name" value="Zn(2)-C6 fungal-type DNA-binding domain"/>
    <property type="match status" value="1"/>
</dbReference>
<evidence type="ECO:0000256" key="8">
    <source>
        <dbReference type="SAM" id="MobiDB-lite"/>
    </source>
</evidence>
<dbReference type="PANTHER" id="PTHR47660">
    <property type="entry name" value="TRANSCRIPTION FACTOR WITH C2H2 AND ZN(2)-CYS(6) DNA BINDING DOMAIN (EUROFUNG)-RELATED-RELATED"/>
    <property type="match status" value="1"/>
</dbReference>
<evidence type="ECO:0000256" key="6">
    <source>
        <dbReference type="ARBA" id="ARBA00023242"/>
    </source>
</evidence>
<name>A0A5N7BA55_9EURO</name>
<sequence length="645" mass="71652">MVVLEEGAINFKPAVHTMEETMSAISSPEGPATMPQTTDNGVAPQSGDFRCGICNKTYSRRDLRDRHRRRCIKTAGQERLSKRKSCETCAQKKLRCSMTRPACTRCVQMGTACHYPPTSLPPRIADPQDTPPTSSASVASSRSGQSTHSPNVMGRNIATDTSSAMALDDVPHSGANATHNSLSATGPQCSTTPNHFDPMSATGWNPFGTTNMDSMVRAMDGSLFSPPGSLSWGDDFTPLTDPMSVGNTFPGAMDEPANPGSSYFLPLHEISKPVGPLDAPQPGALTANSYSDNSPYTVPSLSSSSSDSHYRDSSSRGEENDPAQGLLRGDHSPRLTFGYHFIPKVGPFAMRDYDETYRELFTVLREYPGMILEREFWSPFVHHRLYRCSMGGMAEPMGIALACVSAHASSVESSYGFVDRMINEERDKLVRNFHKHVETPETCLAAVHAFCLYQILGLFGDNFLPAAIVRPQIPKEISDKRREENERAAELHSSFLLKMARRLYKMHQEKILTHHSDENDWSRWKYAESLRRNFFFVNMINILGTKARLLNEHYFEPLGDDIVLQLPLPATEHMWRCCDEEEWAMARDHAMRRPPANSPPVPRTLREMLEQDKAGTLNTSSLLPITRLIFACAKVAPKGDSLGDL</sequence>
<evidence type="ECO:0000256" key="5">
    <source>
        <dbReference type="ARBA" id="ARBA00023163"/>
    </source>
</evidence>
<dbReference type="SUPFAM" id="SSF57701">
    <property type="entry name" value="Zn2/Cys6 DNA-binding domain"/>
    <property type="match status" value="1"/>
</dbReference>
<dbReference type="Pfam" id="PF00172">
    <property type="entry name" value="Zn_clus"/>
    <property type="match status" value="1"/>
</dbReference>
<dbReference type="PROSITE" id="PS50157">
    <property type="entry name" value="ZINC_FINGER_C2H2_2"/>
    <property type="match status" value="1"/>
</dbReference>
<dbReference type="PROSITE" id="PS50048">
    <property type="entry name" value="ZN2_CY6_FUNGAL_2"/>
    <property type="match status" value="1"/>
</dbReference>
<evidence type="ECO:0000259" key="10">
    <source>
        <dbReference type="PROSITE" id="PS50157"/>
    </source>
</evidence>
<dbReference type="GO" id="GO:0000981">
    <property type="term" value="F:DNA-binding transcription factor activity, RNA polymerase II-specific"/>
    <property type="evidence" value="ECO:0007669"/>
    <property type="project" value="InterPro"/>
</dbReference>
<dbReference type="SMART" id="SM00066">
    <property type="entry name" value="GAL4"/>
    <property type="match status" value="1"/>
</dbReference>
<feature type="region of interest" description="Disordered" evidence="8">
    <location>
        <begin position="274"/>
        <end position="331"/>
    </location>
</feature>
<dbReference type="PANTHER" id="PTHR47660:SF3">
    <property type="entry name" value="FINGER DOMAIN PROTEIN, PUTATIVE (AFU_ORTHOLOGUE AFUA_4G03310)-RELATED"/>
    <property type="match status" value="1"/>
</dbReference>
<evidence type="ECO:0000313" key="11">
    <source>
        <dbReference type="EMBL" id="KAE8378618.1"/>
    </source>
</evidence>
<evidence type="ECO:0000313" key="12">
    <source>
        <dbReference type="Proteomes" id="UP000326198"/>
    </source>
</evidence>
<feature type="compositionally biased region" description="Polar residues" evidence="8">
    <location>
        <begin position="286"/>
        <end position="299"/>
    </location>
</feature>
<organism evidence="11 12">
    <name type="scientific">Aspergillus bertholletiae</name>
    <dbReference type="NCBI Taxonomy" id="1226010"/>
    <lineage>
        <taxon>Eukaryota</taxon>
        <taxon>Fungi</taxon>
        <taxon>Dikarya</taxon>
        <taxon>Ascomycota</taxon>
        <taxon>Pezizomycotina</taxon>
        <taxon>Eurotiomycetes</taxon>
        <taxon>Eurotiomycetidae</taxon>
        <taxon>Eurotiales</taxon>
        <taxon>Aspergillaceae</taxon>
        <taxon>Aspergillus</taxon>
        <taxon>Aspergillus subgen. Circumdati</taxon>
    </lineage>
</organism>
<feature type="compositionally biased region" description="Basic and acidic residues" evidence="8">
    <location>
        <begin position="308"/>
        <end position="319"/>
    </location>
</feature>
<keyword evidence="4" id="KW-0238">DNA-binding</keyword>
<keyword evidence="6" id="KW-0539">Nucleus</keyword>
<dbReference type="GO" id="GO:0009893">
    <property type="term" value="P:positive regulation of metabolic process"/>
    <property type="evidence" value="ECO:0007669"/>
    <property type="project" value="UniProtKB-ARBA"/>
</dbReference>
<evidence type="ECO:0000256" key="3">
    <source>
        <dbReference type="ARBA" id="ARBA00023015"/>
    </source>
</evidence>
<dbReference type="PRINTS" id="PR00755">
    <property type="entry name" value="AFLATOXINBRP"/>
</dbReference>
<feature type="domain" description="C2H2-type" evidence="10">
    <location>
        <begin position="49"/>
        <end position="78"/>
    </location>
</feature>
<keyword evidence="7" id="KW-0863">Zinc-finger</keyword>
<dbReference type="GO" id="GO:0008270">
    <property type="term" value="F:zinc ion binding"/>
    <property type="evidence" value="ECO:0007669"/>
    <property type="project" value="UniProtKB-KW"/>
</dbReference>
<dbReference type="AlphaFoldDB" id="A0A5N7BA55"/>
<keyword evidence="3" id="KW-0805">Transcription regulation</keyword>
<evidence type="ECO:0000256" key="1">
    <source>
        <dbReference type="ARBA" id="ARBA00022723"/>
    </source>
</evidence>
<dbReference type="EMBL" id="ML736205">
    <property type="protein sequence ID" value="KAE8378618.1"/>
    <property type="molecule type" value="Genomic_DNA"/>
</dbReference>
<dbReference type="Proteomes" id="UP000326198">
    <property type="component" value="Unassembled WGS sequence"/>
</dbReference>